<dbReference type="PANTHER" id="PTHR11229">
    <property type="entry name" value="50S RIBOSOMAL PROTEIN L3"/>
    <property type="match status" value="1"/>
</dbReference>
<keyword evidence="5" id="KW-1185">Reference proteome</keyword>
<dbReference type="EMBL" id="CAJVCH010242248">
    <property type="protein sequence ID" value="CAG7733062.1"/>
    <property type="molecule type" value="Genomic_DNA"/>
</dbReference>
<accession>A0A8J2K693</accession>
<feature type="region of interest" description="Disordered" evidence="3">
    <location>
        <begin position="272"/>
        <end position="294"/>
    </location>
</feature>
<dbReference type="AlphaFoldDB" id="A0A8J2K693"/>
<dbReference type="GO" id="GO:0005762">
    <property type="term" value="C:mitochondrial large ribosomal subunit"/>
    <property type="evidence" value="ECO:0007669"/>
    <property type="project" value="TreeGrafter"/>
</dbReference>
<comment type="caution">
    <text evidence="4">The sequence shown here is derived from an EMBL/GenBank/DDBJ whole genome shotgun (WGS) entry which is preliminary data.</text>
</comment>
<evidence type="ECO:0000313" key="5">
    <source>
        <dbReference type="Proteomes" id="UP000708208"/>
    </source>
</evidence>
<protein>
    <recommendedName>
        <fullName evidence="1">Large ribosomal subunit protein uL3m</fullName>
    </recommendedName>
    <alternativeName>
        <fullName evidence="2">39S ribosomal protein L3, mitochondrial</fullName>
    </alternativeName>
</protein>
<dbReference type="GO" id="GO:0003735">
    <property type="term" value="F:structural constituent of ribosome"/>
    <property type="evidence" value="ECO:0007669"/>
    <property type="project" value="InterPro"/>
</dbReference>
<name>A0A8J2K693_9HEXA</name>
<reference evidence="4" key="1">
    <citation type="submission" date="2021-06" db="EMBL/GenBank/DDBJ databases">
        <authorList>
            <person name="Hodson N. C."/>
            <person name="Mongue J. A."/>
            <person name="Jaron S. K."/>
        </authorList>
    </citation>
    <scope>NUCLEOTIDE SEQUENCE</scope>
</reference>
<dbReference type="Proteomes" id="UP000708208">
    <property type="component" value="Unassembled WGS sequence"/>
</dbReference>
<evidence type="ECO:0000256" key="1">
    <source>
        <dbReference type="ARBA" id="ARBA00035209"/>
    </source>
</evidence>
<proteinExistence type="predicted"/>
<gene>
    <name evidence="4" type="ORF">AFUS01_LOCUS21532</name>
</gene>
<evidence type="ECO:0000256" key="3">
    <source>
        <dbReference type="SAM" id="MobiDB-lite"/>
    </source>
</evidence>
<dbReference type="OrthoDB" id="274683at2759"/>
<sequence>MASLWRSLSVLRLGNSIITGEPVCKFSHLARETNALAVTSHNLSSLMVQKRDMSRVKHRKPHPFFWWTKKRRERNDQEITEGNQAFIDQVVLDKYGPSYVPNSTGMPYISPLKEIVNSRNEWTTRSIRTGVIARKIGIYPMWGKDGKRITTTLLQVVDNHVIKFISPEECQRNYGNRFGSLGFVIVGAESADPQRFTKEYCGLFKQSGTLPKVRINRFTVTPDAALQPGTPLYATHFQVGQYVDVAGKTIDHGFQGVMKRWGFKGLRATHGVTKSHRRGGNIGGGGEKGRVWPGTKMPGHMGCLRRTMFGLKIVRINTKYNVIYVQGGSVSGETNNFVTIRDTFLPRKRFPEAPPFPTYYPEEAQEPLPDDIFDPTLHNFSEPSIYYEDKV</sequence>
<dbReference type="PANTHER" id="PTHR11229:SF8">
    <property type="entry name" value="LARGE RIBOSOMAL SUBUNIT PROTEIN UL3M"/>
    <property type="match status" value="1"/>
</dbReference>
<dbReference type="NCBIfam" id="TIGR03625">
    <property type="entry name" value="L3_bact"/>
    <property type="match status" value="1"/>
</dbReference>
<dbReference type="FunFam" id="2.40.30.10:FF:000049">
    <property type="entry name" value="39S ribosomal protein L3, mitochondrial"/>
    <property type="match status" value="1"/>
</dbReference>
<dbReference type="InterPro" id="IPR019927">
    <property type="entry name" value="Ribosomal_uL3_bac/org-type"/>
</dbReference>
<dbReference type="Pfam" id="PF00297">
    <property type="entry name" value="Ribosomal_L3"/>
    <property type="match status" value="1"/>
</dbReference>
<evidence type="ECO:0000313" key="4">
    <source>
        <dbReference type="EMBL" id="CAG7733062.1"/>
    </source>
</evidence>
<organism evidence="4 5">
    <name type="scientific">Allacma fusca</name>
    <dbReference type="NCBI Taxonomy" id="39272"/>
    <lineage>
        <taxon>Eukaryota</taxon>
        <taxon>Metazoa</taxon>
        <taxon>Ecdysozoa</taxon>
        <taxon>Arthropoda</taxon>
        <taxon>Hexapoda</taxon>
        <taxon>Collembola</taxon>
        <taxon>Symphypleona</taxon>
        <taxon>Sminthuridae</taxon>
        <taxon>Allacma</taxon>
    </lineage>
</organism>
<dbReference type="InterPro" id="IPR000597">
    <property type="entry name" value="Ribosomal_uL3"/>
</dbReference>
<dbReference type="GO" id="GO:0006412">
    <property type="term" value="P:translation"/>
    <property type="evidence" value="ECO:0007669"/>
    <property type="project" value="InterPro"/>
</dbReference>
<evidence type="ECO:0000256" key="2">
    <source>
        <dbReference type="ARBA" id="ARBA00035396"/>
    </source>
</evidence>